<sequence length="284" mass="31584">MWGYILIAPTVIGLGVFYLWPVVQTLYISMTKQGPFGGSSWVGISNFERLATPEFGQSLLNTLGYTAIVVFLGVPVATVLAAMLSTTKLRFRVFYRAAFFIPVITLPAAIGVLWRWIYNTDYGILNQILRFFGLNGSSWISDPNIALYSIAMVGVWMTVGYNIVIIAAGIQEVPAWYHEAAMLDGAGAVRRFFSITLSAISPTLFFVTVLAMIKALQVFDIVYLMVGDTSPAFDRVKPIVYYFYQSGFIENDKGFAAAVAIVLFILIASLTGVQFWIQKKWVQR</sequence>
<dbReference type="Gene3D" id="1.10.3720.10">
    <property type="entry name" value="MetI-like"/>
    <property type="match status" value="1"/>
</dbReference>
<dbReference type="Pfam" id="PF00528">
    <property type="entry name" value="BPD_transp_1"/>
    <property type="match status" value="1"/>
</dbReference>
<feature type="transmembrane region" description="Helical" evidence="7">
    <location>
        <begin position="97"/>
        <end position="117"/>
    </location>
</feature>
<dbReference type="PANTHER" id="PTHR30193:SF37">
    <property type="entry name" value="INNER MEMBRANE ABC TRANSPORTER PERMEASE PROTEIN YCJO"/>
    <property type="match status" value="1"/>
</dbReference>
<feature type="transmembrane region" description="Helical" evidence="7">
    <location>
        <begin position="5"/>
        <end position="23"/>
    </location>
</feature>
<evidence type="ECO:0000256" key="6">
    <source>
        <dbReference type="ARBA" id="ARBA00023136"/>
    </source>
</evidence>
<name>A0A2A6FNV1_9MICO</name>
<dbReference type="CDD" id="cd06261">
    <property type="entry name" value="TM_PBP2"/>
    <property type="match status" value="1"/>
</dbReference>
<dbReference type="GO" id="GO:0005886">
    <property type="term" value="C:plasma membrane"/>
    <property type="evidence" value="ECO:0007669"/>
    <property type="project" value="UniProtKB-SubCell"/>
</dbReference>
<dbReference type="GO" id="GO:0055085">
    <property type="term" value="P:transmembrane transport"/>
    <property type="evidence" value="ECO:0007669"/>
    <property type="project" value="InterPro"/>
</dbReference>
<gene>
    <name evidence="9" type="ORF">B5766_12530</name>
</gene>
<feature type="transmembrane region" description="Helical" evidence="7">
    <location>
        <begin position="63"/>
        <end position="85"/>
    </location>
</feature>
<accession>A0A2A6FNV1</accession>
<feature type="transmembrane region" description="Helical" evidence="7">
    <location>
        <begin position="191"/>
        <end position="213"/>
    </location>
</feature>
<evidence type="ECO:0000256" key="7">
    <source>
        <dbReference type="RuleBase" id="RU363032"/>
    </source>
</evidence>
<evidence type="ECO:0000256" key="5">
    <source>
        <dbReference type="ARBA" id="ARBA00022989"/>
    </source>
</evidence>
<feature type="domain" description="ABC transmembrane type-1" evidence="8">
    <location>
        <begin position="59"/>
        <end position="274"/>
    </location>
</feature>
<dbReference type="PROSITE" id="PS50928">
    <property type="entry name" value="ABC_TM1"/>
    <property type="match status" value="1"/>
</dbReference>
<dbReference type="SUPFAM" id="SSF161098">
    <property type="entry name" value="MetI-like"/>
    <property type="match status" value="1"/>
</dbReference>
<dbReference type="InterPro" id="IPR051393">
    <property type="entry name" value="ABC_transporter_permease"/>
</dbReference>
<dbReference type="AlphaFoldDB" id="A0A2A6FNV1"/>
<dbReference type="EMBL" id="NAEP01000059">
    <property type="protein sequence ID" value="PDQ34281.1"/>
    <property type="molecule type" value="Genomic_DNA"/>
</dbReference>
<organism evidence="9 10">
    <name type="scientific">Candidatus Lumbricidiphila eiseniae</name>
    <dbReference type="NCBI Taxonomy" id="1969409"/>
    <lineage>
        <taxon>Bacteria</taxon>
        <taxon>Bacillati</taxon>
        <taxon>Actinomycetota</taxon>
        <taxon>Actinomycetes</taxon>
        <taxon>Micrococcales</taxon>
        <taxon>Microbacteriaceae</taxon>
        <taxon>Candidatus Lumbricidiphila</taxon>
    </lineage>
</organism>
<protein>
    <submittedName>
        <fullName evidence="9">Sugar ABC transporter permease</fullName>
    </submittedName>
</protein>
<dbReference type="Proteomes" id="UP000219994">
    <property type="component" value="Unassembled WGS sequence"/>
</dbReference>
<keyword evidence="3" id="KW-1003">Cell membrane</keyword>
<comment type="caution">
    <text evidence="9">The sequence shown here is derived from an EMBL/GenBank/DDBJ whole genome shotgun (WGS) entry which is preliminary data.</text>
</comment>
<reference evidence="10" key="1">
    <citation type="submission" date="2017-03" db="EMBL/GenBank/DDBJ databases">
        <authorList>
            <person name="Lund M.B."/>
        </authorList>
    </citation>
    <scope>NUCLEOTIDE SEQUENCE [LARGE SCALE GENOMIC DNA]</scope>
</reference>
<evidence type="ECO:0000256" key="3">
    <source>
        <dbReference type="ARBA" id="ARBA00022475"/>
    </source>
</evidence>
<keyword evidence="5 7" id="KW-1133">Transmembrane helix</keyword>
<comment type="similarity">
    <text evidence="7">Belongs to the binding-protein-dependent transport system permease family.</text>
</comment>
<dbReference type="InterPro" id="IPR000515">
    <property type="entry name" value="MetI-like"/>
</dbReference>
<evidence type="ECO:0000259" key="8">
    <source>
        <dbReference type="PROSITE" id="PS50928"/>
    </source>
</evidence>
<comment type="subcellular location">
    <subcellularLocation>
        <location evidence="1 7">Cell membrane</location>
        <topology evidence="1 7">Multi-pass membrane protein</topology>
    </subcellularLocation>
</comment>
<evidence type="ECO:0000256" key="2">
    <source>
        <dbReference type="ARBA" id="ARBA00022448"/>
    </source>
</evidence>
<feature type="transmembrane region" description="Helical" evidence="7">
    <location>
        <begin position="255"/>
        <end position="277"/>
    </location>
</feature>
<dbReference type="PANTHER" id="PTHR30193">
    <property type="entry name" value="ABC TRANSPORTER PERMEASE PROTEIN"/>
    <property type="match status" value="1"/>
</dbReference>
<dbReference type="InterPro" id="IPR035906">
    <property type="entry name" value="MetI-like_sf"/>
</dbReference>
<evidence type="ECO:0000313" key="9">
    <source>
        <dbReference type="EMBL" id="PDQ34281.1"/>
    </source>
</evidence>
<evidence type="ECO:0000256" key="1">
    <source>
        <dbReference type="ARBA" id="ARBA00004651"/>
    </source>
</evidence>
<keyword evidence="4 7" id="KW-0812">Transmembrane</keyword>
<feature type="transmembrane region" description="Helical" evidence="7">
    <location>
        <begin position="145"/>
        <end position="170"/>
    </location>
</feature>
<evidence type="ECO:0000313" key="10">
    <source>
        <dbReference type="Proteomes" id="UP000219994"/>
    </source>
</evidence>
<keyword evidence="6 7" id="KW-0472">Membrane</keyword>
<evidence type="ECO:0000256" key="4">
    <source>
        <dbReference type="ARBA" id="ARBA00022692"/>
    </source>
</evidence>
<keyword evidence="2 7" id="KW-0813">Transport</keyword>
<proteinExistence type="inferred from homology"/>